<accession>A0A085N303</accession>
<dbReference type="InterPro" id="IPR050863">
    <property type="entry name" value="CenT-Element_Derived"/>
</dbReference>
<dbReference type="InterPro" id="IPR004875">
    <property type="entry name" value="DDE_SF_endonuclease_dom"/>
</dbReference>
<dbReference type="PANTHER" id="PTHR19303:SF73">
    <property type="entry name" value="PROTEIN PDC2"/>
    <property type="match status" value="1"/>
</dbReference>
<evidence type="ECO:0000313" key="2">
    <source>
        <dbReference type="EMBL" id="KFD63849.1"/>
    </source>
</evidence>
<dbReference type="AlphaFoldDB" id="A0A085N303"/>
<feature type="domain" description="DDE-1" evidence="1">
    <location>
        <begin position="3"/>
        <end position="69"/>
    </location>
</feature>
<dbReference type="PANTHER" id="PTHR19303">
    <property type="entry name" value="TRANSPOSON"/>
    <property type="match status" value="1"/>
</dbReference>
<proteinExistence type="predicted"/>
<dbReference type="GO" id="GO:0003677">
    <property type="term" value="F:DNA binding"/>
    <property type="evidence" value="ECO:0007669"/>
    <property type="project" value="TreeGrafter"/>
</dbReference>
<dbReference type="Pfam" id="PF03184">
    <property type="entry name" value="DDE_1"/>
    <property type="match status" value="1"/>
</dbReference>
<dbReference type="Proteomes" id="UP000030758">
    <property type="component" value="Unassembled WGS sequence"/>
</dbReference>
<protein>
    <recommendedName>
        <fullName evidence="1">DDE-1 domain-containing protein</fullName>
    </recommendedName>
</protein>
<gene>
    <name evidence="2" type="ORF">M514_23997</name>
</gene>
<dbReference type="GO" id="GO:0005634">
    <property type="term" value="C:nucleus"/>
    <property type="evidence" value="ECO:0007669"/>
    <property type="project" value="TreeGrafter"/>
</dbReference>
<dbReference type="EMBL" id="KL367565">
    <property type="protein sequence ID" value="KFD63849.1"/>
    <property type="molecule type" value="Genomic_DNA"/>
</dbReference>
<name>A0A085N303_9BILA</name>
<reference evidence="2" key="1">
    <citation type="journal article" date="2014" name="Nat. Genet.">
        <title>Genome and transcriptome of the porcine whipworm Trichuris suis.</title>
        <authorList>
            <person name="Jex A.R."/>
            <person name="Nejsum P."/>
            <person name="Schwarz E.M."/>
            <person name="Hu L."/>
            <person name="Young N.D."/>
            <person name="Hall R.S."/>
            <person name="Korhonen P.K."/>
            <person name="Liao S."/>
            <person name="Thamsborg S."/>
            <person name="Xia J."/>
            <person name="Xu P."/>
            <person name="Wang S."/>
            <person name="Scheerlinck J.P."/>
            <person name="Hofmann A."/>
            <person name="Sternberg P.W."/>
            <person name="Wang J."/>
            <person name="Gasser R.B."/>
        </authorList>
    </citation>
    <scope>NUCLEOTIDE SEQUENCE [LARGE SCALE GENOMIC DNA]</scope>
    <source>
        <strain evidence="2">DCEP-RM93F</strain>
    </source>
</reference>
<organism evidence="2">
    <name type="scientific">Trichuris suis</name>
    <name type="common">pig whipworm</name>
    <dbReference type="NCBI Taxonomy" id="68888"/>
    <lineage>
        <taxon>Eukaryota</taxon>
        <taxon>Metazoa</taxon>
        <taxon>Ecdysozoa</taxon>
        <taxon>Nematoda</taxon>
        <taxon>Enoplea</taxon>
        <taxon>Dorylaimia</taxon>
        <taxon>Trichinellida</taxon>
        <taxon>Trichuridae</taxon>
        <taxon>Trichuris</taxon>
    </lineage>
</organism>
<evidence type="ECO:0000259" key="1">
    <source>
        <dbReference type="Pfam" id="PF03184"/>
    </source>
</evidence>
<sequence>MKKKQSILLTVDNCPGHPQLNRLTNVTLKFVPPNGTSKIQPVDQGIIKTFKMHYRAQLPQWIITKTQTCGPHVEATSSAASDNPGPMAEFEGVDLEGFVAVDDEVATCSEPDPEAVFQAILTEVRDSVKVREAADEPEEASEDDTEMAETLKEEDVRHLIMQLKSFAAKNAQIC</sequence>